<gene>
    <name evidence="8" type="ORF">N7515_006927</name>
</gene>
<dbReference type="OrthoDB" id="2015447at2759"/>
<dbReference type="Pfam" id="PF01266">
    <property type="entry name" value="DAO"/>
    <property type="match status" value="1"/>
</dbReference>
<protein>
    <submittedName>
        <fullName evidence="8">D-amino-acid oxidase</fullName>
    </submittedName>
</protein>
<keyword evidence="5" id="KW-0560">Oxidoreductase</keyword>
<dbReference type="GeneID" id="81406841"/>
<dbReference type="PIRSF" id="PIRSF000189">
    <property type="entry name" value="D-aa_oxidase"/>
    <property type="match status" value="1"/>
</dbReference>
<name>A0A9W9GVV6_9EURO</name>
<keyword evidence="3" id="KW-0285">Flavoprotein</keyword>
<dbReference type="InterPro" id="IPR023209">
    <property type="entry name" value="DAO"/>
</dbReference>
<feature type="binding site" evidence="6">
    <location>
        <position position="229"/>
    </location>
    <ligand>
        <name>D-dopa</name>
        <dbReference type="ChEBI" id="CHEBI:149689"/>
    </ligand>
</feature>
<evidence type="ECO:0000256" key="1">
    <source>
        <dbReference type="ARBA" id="ARBA00001974"/>
    </source>
</evidence>
<evidence type="ECO:0000256" key="4">
    <source>
        <dbReference type="ARBA" id="ARBA00022827"/>
    </source>
</evidence>
<dbReference type="EMBL" id="JAPQKL010000005">
    <property type="protein sequence ID" value="KAJ5130888.1"/>
    <property type="molecule type" value="Genomic_DNA"/>
</dbReference>
<evidence type="ECO:0000313" key="8">
    <source>
        <dbReference type="EMBL" id="KAJ5130888.1"/>
    </source>
</evidence>
<dbReference type="PROSITE" id="PS00677">
    <property type="entry name" value="DAO"/>
    <property type="match status" value="1"/>
</dbReference>
<keyword evidence="9" id="KW-1185">Reference proteome</keyword>
<feature type="binding site" evidence="6">
    <location>
        <begin position="47"/>
        <end position="48"/>
    </location>
    <ligand>
        <name>FAD</name>
        <dbReference type="ChEBI" id="CHEBI:57692"/>
    </ligand>
</feature>
<dbReference type="Gene3D" id="3.40.50.720">
    <property type="entry name" value="NAD(P)-binding Rossmann-like Domain"/>
    <property type="match status" value="1"/>
</dbReference>
<evidence type="ECO:0000313" key="9">
    <source>
        <dbReference type="Proteomes" id="UP001149079"/>
    </source>
</evidence>
<sequence length="354" mass="38671">MKSESIVIIGAGVIGLKVALVLAEKGYGHYTTIIAEHLPGDTSINYTSPWAGANFSALSASDENALRWDKFGYKYLLDLAAKDGKNAFVKETASIEYWDELPSRAKIDSMAEYLKDFREIPTQDLPVGVAFGVKFTTITVNAPTHIRYLLKKLTQKYGVHVTRKRVSHVSYGYLSRDTKIVFNCTGNAARELQGVQDSKCFPTRGQILLVKASQVQQNVMRHGKDYETYIIPRPYSNGNVVLGGYMQKGVGTSDTFGEETESILSRTKALLPVLDSDRTEILSAFAGLRPSREGGARVARQHVQVGATGRPGILVHNYGAGGTGFQAGYGMAVEAVDTVEEEIKALGIQSQPRL</sequence>
<dbReference type="SUPFAM" id="SSF51971">
    <property type="entry name" value="Nucleotide-binding domain"/>
    <property type="match status" value="1"/>
</dbReference>
<accession>A0A9W9GVV6</accession>
<evidence type="ECO:0000256" key="2">
    <source>
        <dbReference type="ARBA" id="ARBA00006730"/>
    </source>
</evidence>
<evidence type="ECO:0000259" key="7">
    <source>
        <dbReference type="Pfam" id="PF01266"/>
    </source>
</evidence>
<comment type="cofactor">
    <cofactor evidence="1 6">
        <name>FAD</name>
        <dbReference type="ChEBI" id="CHEBI:57692"/>
    </cofactor>
</comment>
<feature type="binding site" evidence="6">
    <location>
        <position position="289"/>
    </location>
    <ligand>
        <name>D-dopa</name>
        <dbReference type="ChEBI" id="CHEBI:149689"/>
    </ligand>
</feature>
<organism evidence="8 9">
    <name type="scientific">Penicillium bovifimosum</name>
    <dbReference type="NCBI Taxonomy" id="126998"/>
    <lineage>
        <taxon>Eukaryota</taxon>
        <taxon>Fungi</taxon>
        <taxon>Dikarya</taxon>
        <taxon>Ascomycota</taxon>
        <taxon>Pezizomycotina</taxon>
        <taxon>Eurotiomycetes</taxon>
        <taxon>Eurotiomycetidae</taxon>
        <taxon>Eurotiales</taxon>
        <taxon>Aspergillaceae</taxon>
        <taxon>Penicillium</taxon>
    </lineage>
</organism>
<dbReference type="RefSeq" id="XP_056521267.1">
    <property type="nucleotide sequence ID" value="XM_056667671.1"/>
</dbReference>
<dbReference type="Proteomes" id="UP001149079">
    <property type="component" value="Unassembled WGS sequence"/>
</dbReference>
<dbReference type="PANTHER" id="PTHR11530">
    <property type="entry name" value="D-AMINO ACID OXIDASE"/>
    <property type="match status" value="1"/>
</dbReference>
<reference evidence="8" key="1">
    <citation type="submission" date="2022-11" db="EMBL/GenBank/DDBJ databases">
        <authorList>
            <person name="Petersen C."/>
        </authorList>
    </citation>
    <scope>NUCLEOTIDE SEQUENCE</scope>
    <source>
        <strain evidence="8">IBT 22155</strain>
    </source>
</reference>
<dbReference type="GO" id="GO:0071949">
    <property type="term" value="F:FAD binding"/>
    <property type="evidence" value="ECO:0007669"/>
    <property type="project" value="InterPro"/>
</dbReference>
<dbReference type="InterPro" id="IPR006181">
    <property type="entry name" value="D-amino_acid_oxidase_CS"/>
</dbReference>
<proteinExistence type="inferred from homology"/>
<dbReference type="GO" id="GO:0019478">
    <property type="term" value="P:D-amino acid catabolic process"/>
    <property type="evidence" value="ECO:0007669"/>
    <property type="project" value="TreeGrafter"/>
</dbReference>
<dbReference type="InterPro" id="IPR006076">
    <property type="entry name" value="FAD-dep_OxRdtase"/>
</dbReference>
<feature type="binding site" evidence="6">
    <location>
        <position position="185"/>
    </location>
    <ligand>
        <name>FAD</name>
        <dbReference type="ChEBI" id="CHEBI:57692"/>
    </ligand>
</feature>
<comment type="caution">
    <text evidence="8">The sequence shown here is derived from an EMBL/GenBank/DDBJ whole genome shotgun (WGS) entry which is preliminary data.</text>
</comment>
<evidence type="ECO:0000256" key="3">
    <source>
        <dbReference type="ARBA" id="ARBA00022630"/>
    </source>
</evidence>
<feature type="binding site" evidence="6">
    <location>
        <position position="222"/>
    </location>
    <ligand>
        <name>D-dopa</name>
        <dbReference type="ChEBI" id="CHEBI:149689"/>
    </ligand>
</feature>
<keyword evidence="4 6" id="KW-0274">FAD</keyword>
<reference evidence="8" key="2">
    <citation type="journal article" date="2023" name="IMA Fungus">
        <title>Comparative genomic study of the Penicillium genus elucidates a diverse pangenome and 15 lateral gene transfer events.</title>
        <authorList>
            <person name="Petersen C."/>
            <person name="Sorensen T."/>
            <person name="Nielsen M.R."/>
            <person name="Sondergaard T.E."/>
            <person name="Sorensen J.L."/>
            <person name="Fitzpatrick D.A."/>
            <person name="Frisvad J.C."/>
            <person name="Nielsen K.L."/>
        </authorList>
    </citation>
    <scope>NUCLEOTIDE SEQUENCE</scope>
    <source>
        <strain evidence="8">IBT 22155</strain>
    </source>
</reference>
<dbReference type="PANTHER" id="PTHR11530:SF11">
    <property type="entry name" value="D-ASPARTATE OXIDASE"/>
    <property type="match status" value="1"/>
</dbReference>
<feature type="binding site" evidence="6">
    <location>
        <position position="322"/>
    </location>
    <ligand>
        <name>D-dopa</name>
        <dbReference type="ChEBI" id="CHEBI:149689"/>
    </ligand>
</feature>
<comment type="similarity">
    <text evidence="2">Belongs to the DAMOX/DASOX family.</text>
</comment>
<dbReference type="SUPFAM" id="SSF54373">
    <property type="entry name" value="FAD-linked reductases, C-terminal domain"/>
    <property type="match status" value="1"/>
</dbReference>
<dbReference type="Gene3D" id="3.30.9.10">
    <property type="entry name" value="D-Amino Acid Oxidase, subunit A, domain 2"/>
    <property type="match status" value="1"/>
</dbReference>
<dbReference type="GO" id="GO:0003884">
    <property type="term" value="F:D-amino-acid oxidase activity"/>
    <property type="evidence" value="ECO:0007669"/>
    <property type="project" value="InterPro"/>
</dbReference>
<feature type="binding site" evidence="6">
    <location>
        <position position="166"/>
    </location>
    <ligand>
        <name>FAD</name>
        <dbReference type="ChEBI" id="CHEBI:57692"/>
    </ligand>
</feature>
<evidence type="ECO:0000256" key="5">
    <source>
        <dbReference type="ARBA" id="ARBA00023002"/>
    </source>
</evidence>
<dbReference type="AlphaFoldDB" id="A0A9W9GVV6"/>
<dbReference type="GO" id="GO:0005737">
    <property type="term" value="C:cytoplasm"/>
    <property type="evidence" value="ECO:0007669"/>
    <property type="project" value="TreeGrafter"/>
</dbReference>
<feature type="domain" description="FAD dependent oxidoreductase" evidence="7">
    <location>
        <begin position="6"/>
        <end position="336"/>
    </location>
</feature>
<evidence type="ECO:0000256" key="6">
    <source>
        <dbReference type="PIRSR" id="PIRSR000189-1"/>
    </source>
</evidence>